<evidence type="ECO:0000256" key="2">
    <source>
        <dbReference type="ARBA" id="ARBA00010559"/>
    </source>
</evidence>
<keyword evidence="14" id="KW-1185">Reference proteome</keyword>
<dbReference type="InterPro" id="IPR011989">
    <property type="entry name" value="ARM-like"/>
</dbReference>
<dbReference type="GO" id="GO:0032040">
    <property type="term" value="C:small-subunit processome"/>
    <property type="evidence" value="ECO:0007669"/>
    <property type="project" value="TreeGrafter"/>
</dbReference>
<dbReference type="GO" id="GO:0045943">
    <property type="term" value="P:positive regulation of transcription by RNA polymerase I"/>
    <property type="evidence" value="ECO:0007669"/>
    <property type="project" value="TreeGrafter"/>
</dbReference>
<evidence type="ECO:0000256" key="6">
    <source>
        <dbReference type="ARBA" id="ARBA00022552"/>
    </source>
</evidence>
<evidence type="ECO:0000256" key="1">
    <source>
        <dbReference type="ARBA" id="ARBA00004604"/>
    </source>
</evidence>
<gene>
    <name evidence="13" type="ORF">NA56DRAFT_749702</name>
</gene>
<keyword evidence="8 11" id="KW-0687">Ribonucleoprotein</keyword>
<evidence type="ECO:0000313" key="14">
    <source>
        <dbReference type="Proteomes" id="UP000235672"/>
    </source>
</evidence>
<dbReference type="GO" id="GO:0000462">
    <property type="term" value="P:maturation of SSU-rRNA from tricistronic rRNA transcript (SSU-rRNA, 5.8S rRNA, LSU-rRNA)"/>
    <property type="evidence" value="ECO:0007669"/>
    <property type="project" value="TreeGrafter"/>
</dbReference>
<evidence type="ECO:0000256" key="4">
    <source>
        <dbReference type="ARBA" id="ARBA00015399"/>
    </source>
</evidence>
<organism evidence="13 14">
    <name type="scientific">Hyaloscypha hepaticicola</name>
    <dbReference type="NCBI Taxonomy" id="2082293"/>
    <lineage>
        <taxon>Eukaryota</taxon>
        <taxon>Fungi</taxon>
        <taxon>Dikarya</taxon>
        <taxon>Ascomycota</taxon>
        <taxon>Pezizomycotina</taxon>
        <taxon>Leotiomycetes</taxon>
        <taxon>Helotiales</taxon>
        <taxon>Hyaloscyphaceae</taxon>
        <taxon>Hyaloscypha</taxon>
    </lineage>
</organism>
<dbReference type="InterPro" id="IPR040191">
    <property type="entry name" value="UTP10"/>
</dbReference>
<evidence type="ECO:0000256" key="11">
    <source>
        <dbReference type="RuleBase" id="RU367065"/>
    </source>
</evidence>
<feature type="repeat" description="HEAT" evidence="10">
    <location>
        <begin position="589"/>
        <end position="627"/>
    </location>
</feature>
<dbReference type="InterPro" id="IPR021133">
    <property type="entry name" value="HEAT_type_2"/>
</dbReference>
<dbReference type="PANTHER" id="PTHR13457">
    <property type="entry name" value="BAP28"/>
    <property type="match status" value="1"/>
</dbReference>
<comment type="subunit">
    <text evidence="3 11">Component of the ribosomal small subunit (SSU) processome.</text>
</comment>
<dbReference type="Pfam" id="PF12397">
    <property type="entry name" value="U3snoRNP10"/>
    <property type="match status" value="1"/>
</dbReference>
<comment type="similarity">
    <text evidence="2 11">Belongs to the HEATR1/UTP10 family.</text>
</comment>
<comment type="function">
    <text evidence="9">Involved in nucleolar processing of pre-18S ribosomal RNA. Involved in ribosome biosynthesis.</text>
</comment>
<keyword evidence="5 11" id="KW-0690">Ribosome biogenesis</keyword>
<reference evidence="13 14" key="1">
    <citation type="submission" date="2016-05" db="EMBL/GenBank/DDBJ databases">
        <title>A degradative enzymes factory behind the ericoid mycorrhizal symbiosis.</title>
        <authorList>
            <consortium name="DOE Joint Genome Institute"/>
            <person name="Martino E."/>
            <person name="Morin E."/>
            <person name="Grelet G."/>
            <person name="Kuo A."/>
            <person name="Kohler A."/>
            <person name="Daghino S."/>
            <person name="Barry K."/>
            <person name="Choi C."/>
            <person name="Cichocki N."/>
            <person name="Clum A."/>
            <person name="Copeland A."/>
            <person name="Hainaut M."/>
            <person name="Haridas S."/>
            <person name="Labutti K."/>
            <person name="Lindquist E."/>
            <person name="Lipzen A."/>
            <person name="Khouja H.-R."/>
            <person name="Murat C."/>
            <person name="Ohm R."/>
            <person name="Olson A."/>
            <person name="Spatafora J."/>
            <person name="Veneault-Fourrey C."/>
            <person name="Henrissat B."/>
            <person name="Grigoriev I."/>
            <person name="Martin F."/>
            <person name="Perotto S."/>
        </authorList>
    </citation>
    <scope>NUCLEOTIDE SEQUENCE [LARGE SCALE GENOMIC DNA]</scope>
    <source>
        <strain evidence="13 14">UAMH 7357</strain>
    </source>
</reference>
<protein>
    <recommendedName>
        <fullName evidence="4 11">U3 small nucleolar RNA-associated protein 10</fullName>
    </recommendedName>
</protein>
<keyword evidence="7 11" id="KW-0539">Nucleus</keyword>
<keyword evidence="6 11" id="KW-0698">rRNA processing</keyword>
<dbReference type="EMBL" id="KZ613485">
    <property type="protein sequence ID" value="PMD20240.1"/>
    <property type="molecule type" value="Genomic_DNA"/>
</dbReference>
<evidence type="ECO:0000259" key="12">
    <source>
        <dbReference type="SMART" id="SM01036"/>
    </source>
</evidence>
<dbReference type="Proteomes" id="UP000235672">
    <property type="component" value="Unassembled WGS sequence"/>
</dbReference>
<accession>A0A2J6Q1T0</accession>
<feature type="domain" description="BP28 C-terminal" evidence="12">
    <location>
        <begin position="1521"/>
        <end position="1673"/>
    </location>
</feature>
<evidence type="ECO:0000256" key="10">
    <source>
        <dbReference type="PROSITE-ProRule" id="PRU00103"/>
    </source>
</evidence>
<evidence type="ECO:0000313" key="13">
    <source>
        <dbReference type="EMBL" id="PMD20240.1"/>
    </source>
</evidence>
<sequence length="1803" mass="199746">MATSLAAQLSVISANSENSLNLKAQKAAHSKSLIFEPRVAASQSFDTIYTLCHEGFQELCLLDGRFSEFQRDIFSEQSKDEDRTQMTAAENSELDQRLEVFLGLVGARLRLSPAVKAVEWLIRRFRVHERNASFLLMTFLPYHTLPIFTTLLSILPSNLPLEYKFLHPYIRSLTLPSRHVVVHTATVNTSFASTLNTYVLRICQLRQQYPALIAFWAGVMTEAIGGMLDKARSGRKAVQQQNEQDVILRLLPTLNEGLAMKKVPDLRLGCYMLLSVMASRGGLDDKLLTAMMEAVVTGWTAETTKPGLICLSVLAQHRGAKQVTKRLAKELLKVEGLSALLIDLSKQRRVDRLANGLCLALVERLRKNSEINGLQMIEQIISSQLLSDPQCCVLVKALVLVAHQIDDNTNPTLGPHLASSLVALTHLPGNVGSVVRGALEATEVDIDELELKLNASLRQIEAPATKSEDLPMEGSNVETIATPDLPTLLQALPKRTATESSFLSHDSSHIYPGLCHAFLVATSNPSDLESFDKIPILRRDSALEDTLYFSFYMRTWCGPHPVVARASALRMATRCLSDSKVEAIDLQAVLPYAVGALGDSAAKVRHAAAEFLVALNKYYSANAESKKKLKQLRKWASEDIYGLGDNTRELEWLSGDIVPRLLTDVVIPALEECVLDGKHIESVFQKALNSPRSSESPKKQDIGRLPQTTRASIIAFLSSHAIHTPLFSLKMRLLTFLNQLRTVAGTTRTKLLLPILQQWVSFNPAEASQHCLEEQLDPVQVDDQALMIITPDDNEGLEYLARIINGDVEVSRPAIIDAIFKRLRAIWTSLKGELRINTAQMLMDSAQSTADNSHEVRRSISQGSAQLLQTMPLSTDTLLSFLEQLPTTAELADKPPATKRRRTSHGEIARTSLQDLKQLTSTVQKVTFVLQLIDSSDAGKQPELLKGLFNVLAELQHFKAQVASELAYLQGLVLSSLLAIIKAYKSNSSLKLERSAIRADLLVDCVQKTASPQVQNAALLLIASLADTVPELVLHSVMPIFTFMGSSVLRQNDEYSAHVISQTIREVIPPLILSLRKEKGNLVTGAAELLLSFVAAYEHVPPHRRKALFTSLVQTLRPEDFLFALLAMLVDKYGPTESIKSFAADVAGSFSVEIQLQSAVKYLDLVGDVLKPKPTYSNILLNANDDGISDPKRTASNIMTLLPHLLSQKRLASQTGKLLDRDDMDAARIRDLYSNLLENILALADTLKDQKRLHGACGDVLESLLGLLSTGDFVKSVEGLLDRPNESLRRKILKSLEVRIDHESLSDASSRSAMLGFLPQLTAIIRESKDVLYKHIAVACVDKISEKYGKKDLEAVAAAAETIASNHCLGQSENRLRIMALLCLASLVEILREGIVSVLPTAIPKALEYMESSIKDEDEAQKLHNAGYAFIGALLQHLPYMVSGGYLDKLLEISNISAEGNLDDAADESRMECMRLTAKQIDAKGMFGALQRDWERAAKMGTSALQEYLEILSIAIDKHSKTVVTKHSPVLAKIFQDTFDLRRQWTIPAEGDLDSDPIAEIEAQVNEVAIKMIYKFNDATFRPIFSNLMEWASSSLPKKDIAGRNLRLQSIYGFMAVFFDNLKSIVTSYATYVLDNAVDTLKNVNPKDEVSRELWSRVLRTLVKCFEHDQDDFWQSPSHFRVVAPVLCAQFMSAPALPVVQELVPTIVELAAAADSSDHHKELNGAILKHMRSETASVRLAAVKCEQELTDRLGEEWLSMLPEMLPFISELQEDDDEIVEKETHRWIVKIEGVLGESLDSMLQ</sequence>
<dbReference type="InterPro" id="IPR012954">
    <property type="entry name" value="BP28_C_dom"/>
</dbReference>
<dbReference type="PANTHER" id="PTHR13457:SF1">
    <property type="entry name" value="HEAT REPEAT-CONTAINING PROTEIN 1"/>
    <property type="match status" value="1"/>
</dbReference>
<dbReference type="PROSITE" id="PS50077">
    <property type="entry name" value="HEAT_REPEAT"/>
    <property type="match status" value="1"/>
</dbReference>
<dbReference type="GO" id="GO:0030515">
    <property type="term" value="F:snoRNA binding"/>
    <property type="evidence" value="ECO:0007669"/>
    <property type="project" value="TreeGrafter"/>
</dbReference>
<dbReference type="STRING" id="1745343.A0A2J6Q1T0"/>
<dbReference type="Pfam" id="PF23243">
    <property type="entry name" value="HEAT_HEATR1"/>
    <property type="match status" value="1"/>
</dbReference>
<evidence type="ECO:0000256" key="7">
    <source>
        <dbReference type="ARBA" id="ARBA00023242"/>
    </source>
</evidence>
<dbReference type="GO" id="GO:0034455">
    <property type="term" value="C:t-UTP complex"/>
    <property type="evidence" value="ECO:0007669"/>
    <property type="project" value="TreeGrafter"/>
</dbReference>
<proteinExistence type="inferred from homology"/>
<evidence type="ECO:0000256" key="9">
    <source>
        <dbReference type="ARBA" id="ARBA00025076"/>
    </source>
</evidence>
<dbReference type="InterPro" id="IPR056473">
    <property type="entry name" value="HEAT_Utp10/HEAT1"/>
</dbReference>
<dbReference type="SUPFAM" id="SSF48371">
    <property type="entry name" value="ARM repeat"/>
    <property type="match status" value="2"/>
</dbReference>
<evidence type="ECO:0000256" key="3">
    <source>
        <dbReference type="ARBA" id="ARBA00011399"/>
    </source>
</evidence>
<dbReference type="InterPro" id="IPR022125">
    <property type="entry name" value="U3snoRNP10_N"/>
</dbReference>
<dbReference type="InterPro" id="IPR016024">
    <property type="entry name" value="ARM-type_fold"/>
</dbReference>
<evidence type="ECO:0000256" key="8">
    <source>
        <dbReference type="ARBA" id="ARBA00023274"/>
    </source>
</evidence>
<dbReference type="GO" id="GO:0030686">
    <property type="term" value="C:90S preribosome"/>
    <property type="evidence" value="ECO:0007669"/>
    <property type="project" value="TreeGrafter"/>
</dbReference>
<dbReference type="Gene3D" id="1.25.10.10">
    <property type="entry name" value="Leucine-rich Repeat Variant"/>
    <property type="match status" value="2"/>
</dbReference>
<name>A0A2J6Q1T0_9HELO</name>
<dbReference type="OrthoDB" id="31183at2759"/>
<comment type="subcellular location">
    <subcellularLocation>
        <location evidence="1 11">Nucleus</location>
        <location evidence="1 11">Nucleolus</location>
    </subcellularLocation>
</comment>
<dbReference type="Pfam" id="PF08146">
    <property type="entry name" value="BP28CT"/>
    <property type="match status" value="1"/>
</dbReference>
<evidence type="ECO:0000256" key="5">
    <source>
        <dbReference type="ARBA" id="ARBA00022517"/>
    </source>
</evidence>
<dbReference type="SMART" id="SM01036">
    <property type="entry name" value="BP28CT"/>
    <property type="match status" value="1"/>
</dbReference>